<accession>A0A9E7MTN0</accession>
<keyword evidence="2" id="KW-1185">Reference proteome</keyword>
<dbReference type="EMBL" id="ON529857">
    <property type="protein sequence ID" value="USN15441.1"/>
    <property type="molecule type" value="Genomic_DNA"/>
</dbReference>
<proteinExistence type="predicted"/>
<protein>
    <submittedName>
        <fullName evidence="1">Uncharacterized protein</fullName>
    </submittedName>
</protein>
<gene>
    <name evidence="1" type="ORF">KIKIMORA_02950</name>
</gene>
<reference evidence="1 2" key="1">
    <citation type="submission" date="2022-05" db="EMBL/GenBank/DDBJ databases">
        <authorList>
            <person name="Friedrich I."/>
            <person name="Poehlein A."/>
            <person name="Schneider D."/>
            <person name="Hertel R."/>
            <person name="Daniel R."/>
        </authorList>
    </citation>
    <scope>NUCLEOTIDE SEQUENCE [LARGE SCALE GENOMIC DNA]</scope>
</reference>
<sequence>MTEEACIYLTAPEEHLERSSLTGQWRPVVEPERFLCAWATYHPDSIAALQNAPPWLVTNALAGHLVRREKDCPRCPFYKAGDPVE</sequence>
<organism evidence="1 2">
    <name type="scientific">Brevundimonas phage vB_BpoS-Kikimora</name>
    <dbReference type="NCBI Taxonomy" id="2948601"/>
    <lineage>
        <taxon>Viruses</taxon>
        <taxon>Duplodnaviria</taxon>
        <taxon>Heunggongvirae</taxon>
        <taxon>Uroviricota</taxon>
        <taxon>Caudoviricetes</taxon>
        <taxon>Jeanschmidtviridae</taxon>
        <taxon>Kikimoravirus</taxon>
        <taxon>Kikimoravirus kikimora</taxon>
    </lineage>
</organism>
<evidence type="ECO:0000313" key="1">
    <source>
        <dbReference type="EMBL" id="USN15441.1"/>
    </source>
</evidence>
<name>A0A9E7MTN0_9CAUD</name>
<dbReference type="Proteomes" id="UP001056576">
    <property type="component" value="Segment"/>
</dbReference>
<evidence type="ECO:0000313" key="2">
    <source>
        <dbReference type="Proteomes" id="UP001056576"/>
    </source>
</evidence>